<evidence type="ECO:0000259" key="3">
    <source>
        <dbReference type="Pfam" id="PF08393"/>
    </source>
</evidence>
<evidence type="ECO:0008006" key="7">
    <source>
        <dbReference type="Google" id="ProtNLM"/>
    </source>
</evidence>
<feature type="domain" description="Dynein heavy chain linker" evidence="3">
    <location>
        <begin position="889"/>
        <end position="1144"/>
    </location>
</feature>
<dbReference type="InterPro" id="IPR035699">
    <property type="entry name" value="AAA_6"/>
</dbReference>
<feature type="compositionally biased region" description="Polar residues" evidence="2">
    <location>
        <begin position="2003"/>
        <end position="2019"/>
    </location>
</feature>
<feature type="region of interest" description="Disordered" evidence="2">
    <location>
        <begin position="1989"/>
        <end position="2019"/>
    </location>
</feature>
<feature type="compositionally biased region" description="Polar residues" evidence="2">
    <location>
        <begin position="1818"/>
        <end position="1832"/>
    </location>
</feature>
<dbReference type="PANTHER" id="PTHR45703:SF36">
    <property type="entry name" value="DYNEIN HEAVY CHAIN, CYTOPLASMIC"/>
    <property type="match status" value="1"/>
</dbReference>
<dbReference type="InterPro" id="IPR013602">
    <property type="entry name" value="Dynein_heavy_linker"/>
</dbReference>
<evidence type="ECO:0000256" key="2">
    <source>
        <dbReference type="SAM" id="MobiDB-lite"/>
    </source>
</evidence>
<feature type="coiled-coil region" evidence="1">
    <location>
        <begin position="922"/>
        <end position="949"/>
    </location>
</feature>
<evidence type="ECO:0000313" key="6">
    <source>
        <dbReference type="Proteomes" id="UP001044222"/>
    </source>
</evidence>
<feature type="region of interest" description="Disordered" evidence="2">
    <location>
        <begin position="1748"/>
        <end position="1776"/>
    </location>
</feature>
<dbReference type="PANTHER" id="PTHR45703">
    <property type="entry name" value="DYNEIN HEAVY CHAIN"/>
    <property type="match status" value="1"/>
</dbReference>
<dbReference type="Gene3D" id="1.20.140.100">
    <property type="entry name" value="Dynein heavy chain, N-terminal domain 2"/>
    <property type="match status" value="1"/>
</dbReference>
<sequence>MEQEEPAAILRTVRKTELRLEPLTGMEVADIFLKKRLLGKAQFVHLKAMEGNGSFRPYDLRAVPQDQAGPEHYIFSPSSVLHVQDGTGGVGFQTLGDWHREALQWNLLQGLPFFRNFRLRRAFTWWRGNVRRNLLRRARDLLQEQLLIAVPQFREALLQVSRLIEELKQVHWLPQDDSRSYTLQEFHSALVCGRTAAGRVRTSRSRWSGRSGTSRPGPVSRSTCSGPTGTACAGTCSGPRARQAPANMAALVDHMTVQSLATVARHEGAAFLRNVVTRSRLEQGGLFLTELVFGTEGQLAPVPPVHLLQEALQGALCSVADSVLQVIDSNLSSGSEDWVAEGTPLADAPQDLTPDPSPPGNNGVSGTTEPWGAKGELRNVMPRPVSPAKLVLPNAATPRVEGQRLRGHCYPLSRPALLWQLTASVGQQEAQGELARITQEAQQEVQQLCDGFSWLGEVQRSCSLWSSASLEAMRGWPSQRYREHIQRVQAWAGRLRSLPACFTTSNRLITVRCSHIREKIGCPQLASMEEEVLTLLQEEVQQRSEALVSQLKTAADWLRAEPTDLDGFSQYASRVKQCERQCADLQSQGQYLQSLRETLRLSSRSTRPDAVVLEAQVQDGWNQFLPLLQRAGEVVRQRSPSMADALDRTFSSLTQELQGLVSRATSGPYVDPTQESAAMVARLQTIHGQFCAVAAQLEQMKEASGVISNGEKPLDISFVTEGRQKLEDRKALWELLSVSASYIHEWRQLLFSKFVVLRAQEKVDRWLQQAVLLERTVPPCDMVLKHVLQLLEGFRQQLPLLAELSSPTLRRKHWGNIFKGQRCARRRGRRRTWSRPSGSFSGAGRRRPFAWLTSSWSCGRKRKRTRSPRAGGDPRRRGAKRRPAARRSRDSGTFIVIGLEALLSQTQASITTLSSMLPSPHAVELRREVERWVQQLQELEELLDIWKRYQLKWTYLSKMFHEFGVITQKPELYQRFLPVDGTYREMIETVSRDPRVLNFAQLGHGHPGLRALLAEGLTAMEEISAELLHLLEEPRGQFPRLRFLSDGEVTELLSLHPEPSGLLPLVRKCFQGVQELDVAYGVQESPDEEEDLPSAQPWVRGVFGGLGERLPFLCPVGPSLDPLAWLRQLEQQLHRAMVQLMADCAVARQRCRGEQGGKDLHRDQCLLVAEEALWCEEVRRAFRSLAPAKRALLKAHYDAKLQSLCQLVRDVSVGRSERSSGSRRAAAALRAMTLLSIKHSRQLSGLAALECELESSFEWQRLMKYHLSVDDHGGPGLGSTGAPADGDSTGVSCYVDVLSSRLPYGYELLSPECWTMVHTASSDRAALGIILALACYRCGFVGGPSTSGKTDTAVHLGQALGRHVVTLRCCPETSAAVVLQMLTGALQTGAWLLLDSADSMSQGALSLLGQHLSDIHHGFSFLLGRDQQQPGKCETEHEQTATAMAQDSSKGSIEPVELQVTLGGRTVSSKLGYGCVLLSSSRRAIEVPENLRIATRPVSLLQPDYGVIAEATLAASGFSEAASMSRRLVSLLSLAKDLACLPESSCAGPTSWLVLLTRVLTFAGIHLNQSMRVEWEKDKVLEGDQEAQRQLLHLVLRAPEGLGDGAKGARPAKSRRANQCVIVLQAIAEEQAVIKAVTLAVASAIVDPGKASHFHAIFEEMFPGARCPPHRLQGREEKQQEALKAAVVEELQDAGLQPSPSALSTALALYRALKLSRAVVLLGRAGSGKTTCYRALAGALRRLAGQAAEEDGPCGGPPEAGEGTGTGAPSPAPAWSSVDTAVVFPNALTTEELWGGFSGPRGCWRDGAITKALRESQELSNTESPTTESSVSHPPRGAGGRVGGHAREVAGAGRGAAGPARLAGALLHPLRPQGPLPEPPHGGTAAAAMGTRGAEGAGGGDGPGGRVPAAVARAAAWDPGLDPRCLRVWSRLADDLFAKTLSFLGERRLAPVLPEPGAGPREVTHGVQEVMSFSRVLCALKEQFGSNRLKAASKHTDRGEGTPDTSQKAPSDPATPSAQQELQARNVFVVAYVWGFGATCIPDTGRILTSLPAVPCTRAATGWRCPRRPPCLSTSCT</sequence>
<feature type="domain" description="Dynein heavy chain hydrolytic ATP-binding dynein motor region" evidence="4">
    <location>
        <begin position="1304"/>
        <end position="1418"/>
    </location>
</feature>
<protein>
    <recommendedName>
        <fullName evidence="7">Dynein heavy chain domain-containing protein 1</fullName>
    </recommendedName>
</protein>
<evidence type="ECO:0000259" key="4">
    <source>
        <dbReference type="Pfam" id="PF12774"/>
    </source>
</evidence>
<dbReference type="InterPro" id="IPR027417">
    <property type="entry name" value="P-loop_NTPase"/>
</dbReference>
<feature type="region of interest" description="Disordered" evidence="2">
    <location>
        <begin position="202"/>
        <end position="228"/>
    </location>
</feature>
<dbReference type="Proteomes" id="UP001044222">
    <property type="component" value="Chromosome 13"/>
</dbReference>
<name>A0A9D3LV46_ANGAN</name>
<dbReference type="Gene3D" id="3.20.180.20">
    <property type="entry name" value="Dynein heavy chain, N-terminal domain 2"/>
    <property type="match status" value="1"/>
</dbReference>
<feature type="compositionally biased region" description="Low complexity" evidence="2">
    <location>
        <begin position="205"/>
        <end position="222"/>
    </location>
</feature>
<feature type="region of interest" description="Disordered" evidence="2">
    <location>
        <begin position="335"/>
        <end position="370"/>
    </location>
</feature>
<dbReference type="GO" id="GO:0051959">
    <property type="term" value="F:dynein light intermediate chain binding"/>
    <property type="evidence" value="ECO:0007669"/>
    <property type="project" value="InterPro"/>
</dbReference>
<dbReference type="Gene3D" id="3.40.50.300">
    <property type="entry name" value="P-loop containing nucleotide triphosphate hydrolases"/>
    <property type="match status" value="2"/>
</dbReference>
<feature type="compositionally biased region" description="Gly residues" evidence="2">
    <location>
        <begin position="1893"/>
        <end position="1905"/>
    </location>
</feature>
<dbReference type="EMBL" id="JAFIRN010000013">
    <property type="protein sequence ID" value="KAG5837559.1"/>
    <property type="molecule type" value="Genomic_DNA"/>
</dbReference>
<dbReference type="InterPro" id="IPR042222">
    <property type="entry name" value="Dynein_2_N"/>
</dbReference>
<comment type="caution">
    <text evidence="5">The sequence shown here is derived from an EMBL/GenBank/DDBJ whole genome shotgun (WGS) entry which is preliminary data.</text>
</comment>
<feature type="domain" description="Dynein heavy chain hydrolytic ATP-binding dynein motor region" evidence="4">
    <location>
        <begin position="1482"/>
        <end position="1537"/>
    </location>
</feature>
<dbReference type="GO" id="GO:0045505">
    <property type="term" value="F:dynein intermediate chain binding"/>
    <property type="evidence" value="ECO:0007669"/>
    <property type="project" value="InterPro"/>
</dbReference>
<reference evidence="5" key="1">
    <citation type="submission" date="2021-01" db="EMBL/GenBank/DDBJ databases">
        <title>A chromosome-scale assembly of European eel, Anguilla anguilla.</title>
        <authorList>
            <person name="Henkel C."/>
            <person name="Jong-Raadsen S.A."/>
            <person name="Dufour S."/>
            <person name="Weltzien F.-A."/>
            <person name="Palstra A.P."/>
            <person name="Pelster B."/>
            <person name="Spaink H.P."/>
            <person name="Van Den Thillart G.E."/>
            <person name="Jansen H."/>
            <person name="Zahm M."/>
            <person name="Klopp C."/>
            <person name="Cedric C."/>
            <person name="Louis A."/>
            <person name="Berthelot C."/>
            <person name="Parey E."/>
            <person name="Roest Crollius H."/>
            <person name="Montfort J."/>
            <person name="Robinson-Rechavi M."/>
            <person name="Bucao C."/>
            <person name="Bouchez O."/>
            <person name="Gislard M."/>
            <person name="Lluch J."/>
            <person name="Milhes M."/>
            <person name="Lampietro C."/>
            <person name="Lopez Roques C."/>
            <person name="Donnadieu C."/>
            <person name="Braasch I."/>
            <person name="Desvignes T."/>
            <person name="Postlethwait J."/>
            <person name="Bobe J."/>
            <person name="Guiguen Y."/>
            <person name="Dirks R."/>
        </authorList>
    </citation>
    <scope>NUCLEOTIDE SEQUENCE</scope>
    <source>
        <strain evidence="5">Tag_6206</strain>
        <tissue evidence="5">Liver</tissue>
    </source>
</reference>
<dbReference type="InterPro" id="IPR043157">
    <property type="entry name" value="Dynein_AAA1S"/>
</dbReference>
<dbReference type="GO" id="GO:0030286">
    <property type="term" value="C:dynein complex"/>
    <property type="evidence" value="ECO:0007669"/>
    <property type="project" value="InterPro"/>
</dbReference>
<dbReference type="InterPro" id="IPR042228">
    <property type="entry name" value="Dynein_linker_3"/>
</dbReference>
<dbReference type="InterPro" id="IPR026983">
    <property type="entry name" value="DHC"/>
</dbReference>
<feature type="region of interest" description="Disordered" evidence="2">
    <location>
        <begin position="1868"/>
        <end position="1906"/>
    </location>
</feature>
<feature type="region of interest" description="Disordered" evidence="2">
    <location>
        <begin position="825"/>
        <end position="845"/>
    </location>
</feature>
<dbReference type="Pfam" id="PF12774">
    <property type="entry name" value="AAA_6"/>
    <property type="match status" value="2"/>
</dbReference>
<keyword evidence="1" id="KW-0175">Coiled coil</keyword>
<dbReference type="Pfam" id="PF08393">
    <property type="entry name" value="DHC_N2"/>
    <property type="match status" value="2"/>
</dbReference>
<feature type="region of interest" description="Disordered" evidence="2">
    <location>
        <begin position="859"/>
        <end position="889"/>
    </location>
</feature>
<feature type="region of interest" description="Disordered" evidence="2">
    <location>
        <begin position="1816"/>
        <end position="1846"/>
    </location>
</feature>
<dbReference type="FunFam" id="1.20.140.100:FF:000008">
    <property type="entry name" value="Dynein heavy chain domain 1"/>
    <property type="match status" value="1"/>
</dbReference>
<organism evidence="5 6">
    <name type="scientific">Anguilla anguilla</name>
    <name type="common">European freshwater eel</name>
    <name type="synonym">Muraena anguilla</name>
    <dbReference type="NCBI Taxonomy" id="7936"/>
    <lineage>
        <taxon>Eukaryota</taxon>
        <taxon>Metazoa</taxon>
        <taxon>Chordata</taxon>
        <taxon>Craniata</taxon>
        <taxon>Vertebrata</taxon>
        <taxon>Euteleostomi</taxon>
        <taxon>Actinopterygii</taxon>
        <taxon>Neopterygii</taxon>
        <taxon>Teleostei</taxon>
        <taxon>Anguilliformes</taxon>
        <taxon>Anguillidae</taxon>
        <taxon>Anguilla</taxon>
    </lineage>
</organism>
<accession>A0A9D3LV46</accession>
<gene>
    <name evidence="5" type="ORF">ANANG_G00240630</name>
</gene>
<evidence type="ECO:0000313" key="5">
    <source>
        <dbReference type="EMBL" id="KAG5837559.1"/>
    </source>
</evidence>
<dbReference type="GO" id="GO:0005524">
    <property type="term" value="F:ATP binding"/>
    <property type="evidence" value="ECO:0007669"/>
    <property type="project" value="InterPro"/>
</dbReference>
<feature type="compositionally biased region" description="Basic residues" evidence="2">
    <location>
        <begin position="877"/>
        <end position="886"/>
    </location>
</feature>
<proteinExistence type="predicted"/>
<dbReference type="SUPFAM" id="SSF52540">
    <property type="entry name" value="P-loop containing nucleoside triphosphate hydrolases"/>
    <property type="match status" value="2"/>
</dbReference>
<dbReference type="Gene3D" id="1.20.58.1120">
    <property type="match status" value="1"/>
</dbReference>
<evidence type="ECO:0000256" key="1">
    <source>
        <dbReference type="SAM" id="Coils"/>
    </source>
</evidence>
<dbReference type="Gene3D" id="1.10.8.710">
    <property type="match status" value="1"/>
</dbReference>
<dbReference type="GO" id="GO:0007018">
    <property type="term" value="P:microtubule-based movement"/>
    <property type="evidence" value="ECO:0007669"/>
    <property type="project" value="InterPro"/>
</dbReference>
<feature type="compositionally biased region" description="Low complexity" evidence="2">
    <location>
        <begin position="1881"/>
        <end position="1892"/>
    </location>
</feature>
<keyword evidence="6" id="KW-1185">Reference proteome</keyword>
<feature type="domain" description="Dynein heavy chain linker" evidence="3">
    <location>
        <begin position="723"/>
        <end position="819"/>
    </location>
</feature>